<reference evidence="2 3" key="1">
    <citation type="submission" date="2023-05" db="EMBL/GenBank/DDBJ databases">
        <title>B98-5 Cell Line De Novo Hybrid Assembly: An Optical Mapping Approach.</title>
        <authorList>
            <person name="Kananen K."/>
            <person name="Auerbach J.A."/>
            <person name="Kautto E."/>
            <person name="Blachly J.S."/>
        </authorList>
    </citation>
    <scope>NUCLEOTIDE SEQUENCE [LARGE SCALE GENOMIC DNA]</scope>
    <source>
        <strain evidence="2">B95-8</strain>
        <tissue evidence="2">Cell line</tissue>
    </source>
</reference>
<gene>
    <name evidence="2" type="ORF">P7K49_012254</name>
</gene>
<sequence length="157" mass="15748">MAVGTWDPFKTKPLGAGKLVPGKPQLGLAIRPREQPRLPASASAGPDATVERPRQRSPPTSIKMEGAAGSLGAGLPPVGGAGARPGSSLGAAVPQPGALALSRPVHRLPPSPGRQWLMEAPSTACSIVGHTRCGPLGERSQGQTAPGARGGRAPQAS</sequence>
<evidence type="ECO:0000256" key="1">
    <source>
        <dbReference type="SAM" id="MobiDB-lite"/>
    </source>
</evidence>
<dbReference type="Proteomes" id="UP001266305">
    <property type="component" value="Unassembled WGS sequence"/>
</dbReference>
<feature type="region of interest" description="Disordered" evidence="1">
    <location>
        <begin position="127"/>
        <end position="157"/>
    </location>
</feature>
<evidence type="ECO:0000313" key="2">
    <source>
        <dbReference type="EMBL" id="KAK2112507.1"/>
    </source>
</evidence>
<keyword evidence="3" id="KW-1185">Reference proteome</keyword>
<comment type="caution">
    <text evidence="2">The sequence shown here is derived from an EMBL/GenBank/DDBJ whole genome shotgun (WGS) entry which is preliminary data.</text>
</comment>
<proteinExistence type="predicted"/>
<accession>A0ABQ9VWI8</accession>
<feature type="compositionally biased region" description="Gly residues" evidence="1">
    <location>
        <begin position="69"/>
        <end position="83"/>
    </location>
</feature>
<feature type="compositionally biased region" description="Low complexity" evidence="1">
    <location>
        <begin position="141"/>
        <end position="157"/>
    </location>
</feature>
<feature type="region of interest" description="Disordered" evidence="1">
    <location>
        <begin position="1"/>
        <end position="95"/>
    </location>
</feature>
<dbReference type="EMBL" id="JASSZA010000005">
    <property type="protein sequence ID" value="KAK2112507.1"/>
    <property type="molecule type" value="Genomic_DNA"/>
</dbReference>
<organism evidence="2 3">
    <name type="scientific">Saguinus oedipus</name>
    <name type="common">Cotton-top tamarin</name>
    <name type="synonym">Oedipomidas oedipus</name>
    <dbReference type="NCBI Taxonomy" id="9490"/>
    <lineage>
        <taxon>Eukaryota</taxon>
        <taxon>Metazoa</taxon>
        <taxon>Chordata</taxon>
        <taxon>Craniata</taxon>
        <taxon>Vertebrata</taxon>
        <taxon>Euteleostomi</taxon>
        <taxon>Mammalia</taxon>
        <taxon>Eutheria</taxon>
        <taxon>Euarchontoglires</taxon>
        <taxon>Primates</taxon>
        <taxon>Haplorrhini</taxon>
        <taxon>Platyrrhini</taxon>
        <taxon>Cebidae</taxon>
        <taxon>Callitrichinae</taxon>
        <taxon>Saguinus</taxon>
    </lineage>
</organism>
<evidence type="ECO:0000313" key="3">
    <source>
        <dbReference type="Proteomes" id="UP001266305"/>
    </source>
</evidence>
<name>A0ABQ9VWI8_SAGOE</name>
<protein>
    <submittedName>
        <fullName evidence="2">Uncharacterized protein</fullName>
    </submittedName>
</protein>